<evidence type="ECO:0000313" key="7">
    <source>
        <dbReference type="Proteomes" id="UP000177515"/>
    </source>
</evidence>
<keyword evidence="2 3" id="KW-0413">Isomerase</keyword>
<keyword evidence="7" id="KW-1185">Reference proteome</keyword>
<dbReference type="InterPro" id="IPR027304">
    <property type="entry name" value="Trigger_fact/SurA_dom_sf"/>
</dbReference>
<dbReference type="SUPFAM" id="SSF109998">
    <property type="entry name" value="Triger factor/SurA peptide-binding domain-like"/>
    <property type="match status" value="1"/>
</dbReference>
<evidence type="ECO:0000256" key="1">
    <source>
        <dbReference type="ARBA" id="ARBA00007656"/>
    </source>
</evidence>
<dbReference type="PANTHER" id="PTHR47245">
    <property type="entry name" value="PEPTIDYLPROLYL ISOMERASE"/>
    <property type="match status" value="1"/>
</dbReference>
<dbReference type="RefSeq" id="WP_071071589.1">
    <property type="nucleotide sequence ID" value="NZ_CP017755.1"/>
</dbReference>
<protein>
    <submittedName>
        <fullName evidence="6">Peptidylprolyl isomerase</fullName>
    </submittedName>
</protein>
<dbReference type="PROSITE" id="PS01096">
    <property type="entry name" value="PPIC_PPIASE_1"/>
    <property type="match status" value="1"/>
</dbReference>
<evidence type="ECO:0000256" key="4">
    <source>
        <dbReference type="SAM" id="SignalP"/>
    </source>
</evidence>
<keyword evidence="3" id="KW-0697">Rotamase</keyword>
<organism evidence="6 7">
    <name type="scientific">Cupriavidus malaysiensis</name>
    <dbReference type="NCBI Taxonomy" id="367825"/>
    <lineage>
        <taxon>Bacteria</taxon>
        <taxon>Pseudomonadati</taxon>
        <taxon>Pseudomonadota</taxon>
        <taxon>Betaproteobacteria</taxon>
        <taxon>Burkholderiales</taxon>
        <taxon>Burkholderiaceae</taxon>
        <taxon>Cupriavidus</taxon>
    </lineage>
</organism>
<gene>
    <name evidence="6" type="ORF">BKK80_24010</name>
</gene>
<dbReference type="InterPro" id="IPR000297">
    <property type="entry name" value="PPIase_PpiC"/>
</dbReference>
<dbReference type="EMBL" id="CP017755">
    <property type="protein sequence ID" value="AOZ08940.1"/>
    <property type="molecule type" value="Genomic_DNA"/>
</dbReference>
<feature type="signal peptide" evidence="4">
    <location>
        <begin position="1"/>
        <end position="29"/>
    </location>
</feature>
<sequence>MMKRTNRIAPALGAWLLGAACLVAGAARAQDEVVARGAGAAVTRAEVAGLSRSLSPEGRARLLADAAARDQVVRTLLAQKAVLAEAKAKGWDKQPLVQAAIEQAQREVLLQSYLAALSEPAADYPPEPEIQAAYERNRATFMAPRALHLAQLYVALPPGADAAAVDGAQKKSADLARRAQARGADFEALAKMYSEDKASAARGGDLGFVPETMIQPAVLAAANALKRGEVSAPVRTPTGFHVLKLVEVREAALRPLDEVRAQIRAALREQRAQQNVQAYLAKLAAADAVSIDDEALKKALVPSQ</sequence>
<evidence type="ECO:0000313" key="6">
    <source>
        <dbReference type="EMBL" id="AOZ08940.1"/>
    </source>
</evidence>
<keyword evidence="4" id="KW-0732">Signal</keyword>
<evidence type="ECO:0000256" key="2">
    <source>
        <dbReference type="ARBA" id="ARBA00023235"/>
    </source>
</evidence>
<dbReference type="Pfam" id="PF00639">
    <property type="entry name" value="Rotamase"/>
    <property type="match status" value="1"/>
</dbReference>
<dbReference type="PANTHER" id="PTHR47245:SF3">
    <property type="entry name" value="PEPTIDYL-PROLYL CIS-TRANS ISOMERASE, PPIC-TYPE-RELATED"/>
    <property type="match status" value="1"/>
</dbReference>
<dbReference type="SUPFAM" id="SSF54534">
    <property type="entry name" value="FKBP-like"/>
    <property type="match status" value="1"/>
</dbReference>
<evidence type="ECO:0000259" key="5">
    <source>
        <dbReference type="PROSITE" id="PS50198"/>
    </source>
</evidence>
<reference evidence="6 7" key="1">
    <citation type="submission" date="2016-10" db="EMBL/GenBank/DDBJ databases">
        <title>Complete genome sequences of three Cupriavidus strains isolated from various Malaysian environments.</title>
        <authorList>
            <person name="Abdullah A.A.-A."/>
            <person name="Shafie N.A.H."/>
            <person name="Lau N.S."/>
        </authorList>
    </citation>
    <scope>NUCLEOTIDE SEQUENCE [LARGE SCALE GENOMIC DNA]</scope>
    <source>
        <strain evidence="6 7">USMAA1020</strain>
    </source>
</reference>
<dbReference type="InterPro" id="IPR050245">
    <property type="entry name" value="PrsA_foldase"/>
</dbReference>
<dbReference type="Gene3D" id="3.10.50.40">
    <property type="match status" value="1"/>
</dbReference>
<name>A0ABM6FB71_9BURK</name>
<accession>A0ABM6FB71</accession>
<dbReference type="Proteomes" id="UP000177515">
    <property type="component" value="Chromosome 2"/>
</dbReference>
<dbReference type="PROSITE" id="PS51257">
    <property type="entry name" value="PROKAR_LIPOPROTEIN"/>
    <property type="match status" value="1"/>
</dbReference>
<feature type="chain" id="PRO_5045160996" evidence="4">
    <location>
        <begin position="30"/>
        <end position="304"/>
    </location>
</feature>
<dbReference type="InterPro" id="IPR023058">
    <property type="entry name" value="PPIase_PpiC_CS"/>
</dbReference>
<dbReference type="InterPro" id="IPR046357">
    <property type="entry name" value="PPIase_dom_sf"/>
</dbReference>
<comment type="similarity">
    <text evidence="1">Belongs to the PpiC/parvulin rotamase family.</text>
</comment>
<dbReference type="PROSITE" id="PS50198">
    <property type="entry name" value="PPIC_PPIASE_2"/>
    <property type="match status" value="1"/>
</dbReference>
<dbReference type="GO" id="GO:0016853">
    <property type="term" value="F:isomerase activity"/>
    <property type="evidence" value="ECO:0007669"/>
    <property type="project" value="UniProtKB-KW"/>
</dbReference>
<proteinExistence type="inferred from homology"/>
<evidence type="ECO:0000256" key="3">
    <source>
        <dbReference type="PROSITE-ProRule" id="PRU00278"/>
    </source>
</evidence>
<feature type="domain" description="PpiC" evidence="5">
    <location>
        <begin position="144"/>
        <end position="247"/>
    </location>
</feature>